<dbReference type="GO" id="GO:0019698">
    <property type="term" value="P:D-galacturonate catabolic process"/>
    <property type="evidence" value="ECO:0007669"/>
    <property type="project" value="TreeGrafter"/>
</dbReference>
<dbReference type="PATRIC" id="fig|649758.3.peg.910"/>
<evidence type="ECO:0000313" key="7">
    <source>
        <dbReference type="EMBL" id="ERK44350.1"/>
    </source>
</evidence>
<dbReference type="CDD" id="cd20294">
    <property type="entry name" value="cupin_KduI_N"/>
    <property type="match status" value="1"/>
</dbReference>
<dbReference type="AlphaFoldDB" id="U2P1N9"/>
<dbReference type="PIRSF" id="PIRSF006625">
    <property type="entry name" value="KduI"/>
    <property type="match status" value="1"/>
</dbReference>
<dbReference type="GO" id="GO:0045490">
    <property type="term" value="P:pectin catabolic process"/>
    <property type="evidence" value="ECO:0007669"/>
    <property type="project" value="UniProtKB-UniRule"/>
</dbReference>
<feature type="binding site" evidence="6">
    <location>
        <position position="228"/>
    </location>
    <ligand>
        <name>Zn(2+)</name>
        <dbReference type="ChEBI" id="CHEBI:29105"/>
    </ligand>
</feature>
<dbReference type="EC" id="5.3.1.17" evidence="6"/>
<keyword evidence="3 6" id="KW-0479">Metal-binding</keyword>
<dbReference type="PANTHER" id="PTHR38461:SF1">
    <property type="entry name" value="4-DEOXY-L-THREO-5-HEXOSULOSE-URONATE KETOL-ISOMERASE"/>
    <property type="match status" value="1"/>
</dbReference>
<dbReference type="SUPFAM" id="SSF51182">
    <property type="entry name" value="RmlC-like cupins"/>
    <property type="match status" value="1"/>
</dbReference>
<proteinExistence type="inferred from homology"/>
<organism evidence="7 8">
    <name type="scientific">Levilactobacillus brevis ATCC 14869 = DSM 20054</name>
    <dbReference type="NCBI Taxonomy" id="649758"/>
    <lineage>
        <taxon>Bacteria</taxon>
        <taxon>Bacillati</taxon>
        <taxon>Bacillota</taxon>
        <taxon>Bacilli</taxon>
        <taxon>Lactobacillales</taxon>
        <taxon>Lactobacillaceae</taxon>
        <taxon>Levilactobacillus</taxon>
    </lineage>
</organism>
<evidence type="ECO:0000256" key="3">
    <source>
        <dbReference type="ARBA" id="ARBA00022723"/>
    </source>
</evidence>
<dbReference type="Gene3D" id="2.60.120.520">
    <property type="entry name" value="pectin degrading enzyme 5-keto 4- deoxyuronate isomerase, domain 1"/>
    <property type="match status" value="1"/>
</dbReference>
<accession>U2P1N9</accession>
<comment type="cofactor">
    <cofactor evidence="6">
        <name>Zn(2+)</name>
        <dbReference type="ChEBI" id="CHEBI:29105"/>
    </cofactor>
    <text evidence="6">Binds 1 zinc ion per subunit.</text>
</comment>
<evidence type="ECO:0000256" key="2">
    <source>
        <dbReference type="ARBA" id="ARBA00008086"/>
    </source>
</evidence>
<comment type="caution">
    <text evidence="7">The sequence shown here is derived from an EMBL/GenBank/DDBJ whole genome shotgun (WGS) entry which is preliminary data.</text>
</comment>
<dbReference type="CDD" id="cd20491">
    <property type="entry name" value="cupin_KduI_C"/>
    <property type="match status" value="1"/>
</dbReference>
<dbReference type="EMBL" id="AWVK01000037">
    <property type="protein sequence ID" value="ERK44350.1"/>
    <property type="molecule type" value="Genomic_DNA"/>
</dbReference>
<dbReference type="HOGENOM" id="CLU_062609_0_0_9"/>
<dbReference type="InterPro" id="IPR011051">
    <property type="entry name" value="RmlC_Cupin_sf"/>
</dbReference>
<evidence type="ECO:0000256" key="5">
    <source>
        <dbReference type="ARBA" id="ARBA00023235"/>
    </source>
</evidence>
<feature type="binding site" evidence="6">
    <location>
        <position position="233"/>
    </location>
    <ligand>
        <name>Zn(2+)</name>
        <dbReference type="ChEBI" id="CHEBI:29105"/>
    </ligand>
</feature>
<comment type="similarity">
    <text evidence="2 6">Belongs to the KduI family.</text>
</comment>
<name>U2P1N9_LEVBR</name>
<keyword evidence="5 6" id="KW-0413">Isomerase</keyword>
<dbReference type="InterPro" id="IPR007045">
    <property type="entry name" value="KduI"/>
</dbReference>
<dbReference type="InterPro" id="IPR021120">
    <property type="entry name" value="KduI/IolB_isomerase"/>
</dbReference>
<dbReference type="HAMAP" id="MF_00687">
    <property type="entry name" value="KduI"/>
    <property type="match status" value="1"/>
</dbReference>
<comment type="catalytic activity">
    <reaction evidence="1 6">
        <text>5-dehydro-4-deoxy-D-glucuronate = 3-deoxy-D-glycero-2,5-hexodiulosonate</text>
        <dbReference type="Rhea" id="RHEA:23896"/>
        <dbReference type="ChEBI" id="CHEBI:17117"/>
        <dbReference type="ChEBI" id="CHEBI:29071"/>
        <dbReference type="EC" id="5.3.1.17"/>
    </reaction>
</comment>
<feature type="binding site" evidence="6">
    <location>
        <position position="226"/>
    </location>
    <ligand>
        <name>Zn(2+)</name>
        <dbReference type="ChEBI" id="CHEBI:29105"/>
    </ligand>
</feature>
<dbReference type="UniPathway" id="UPA00545">
    <property type="reaction ID" value="UER00826"/>
</dbReference>
<protein>
    <recommendedName>
        <fullName evidence="6">4-deoxy-L-threo-5-hexosulose-uronate ketol-isomerase</fullName>
        <ecNumber evidence="6">5.3.1.17</ecNumber>
    </recommendedName>
    <alternativeName>
        <fullName evidence="6">5-keto-4-deoxyuronate isomerase</fullName>
    </alternativeName>
    <alternativeName>
        <fullName evidence="6">DKI isomerase</fullName>
    </alternativeName>
</protein>
<feature type="binding site" evidence="6">
    <location>
        <position position="276"/>
    </location>
    <ligand>
        <name>Zn(2+)</name>
        <dbReference type="ChEBI" id="CHEBI:29105"/>
    </ligand>
</feature>
<dbReference type="InterPro" id="IPR027449">
    <property type="entry name" value="KduI_N"/>
</dbReference>
<comment type="function">
    <text evidence="6">Catalyzes the isomerization of 5-dehydro-4-deoxy-D-glucuronate to 3-deoxy-D-glycero-2,5-hexodiulosonate.</text>
</comment>
<dbReference type="InterPro" id="IPR014710">
    <property type="entry name" value="RmlC-like_jellyroll"/>
</dbReference>
<dbReference type="GO" id="GO:0008270">
    <property type="term" value="F:zinc ion binding"/>
    <property type="evidence" value="ECO:0007669"/>
    <property type="project" value="UniProtKB-UniRule"/>
</dbReference>
<evidence type="ECO:0000256" key="6">
    <source>
        <dbReference type="HAMAP-Rule" id="MF_00687"/>
    </source>
</evidence>
<sequence>MIFLLKGHILKLSKGKYNFQIRKPEGTHMAFNMVTKYAHSPKDIDHYNTDELRDQFLMEKIFNPGDILLTYTYNDRMIFGGVTPTDQPLEIKLDKELGVKYFLERRELGFINIGGEGKVTIDGHEDTIAPHDGYYISMGTKEIKFESVDAKNPAKFYVVSTPAHRAYPTKKLAYKDSIAMPMGDQEHMNKRTIHKYIDASIMDTCQLQMGYTVLEPGNSWNTMPAHTHARRMETYLYIEFGADDTRVAHFMGTPENTKHIWLEPEQAVVNPSYSIHCGVGTTNYAFIWAMCGENQTYDDMDAVDMHQLR</sequence>
<dbReference type="PANTHER" id="PTHR38461">
    <property type="entry name" value="4-DEOXY-L-THREO-5-HEXOSULOSE-URONATE KETOL-ISOMERASE"/>
    <property type="match status" value="1"/>
</dbReference>
<comment type="pathway">
    <text evidence="6">Glycan metabolism; pectin degradation; 2-dehydro-3-deoxy-D-gluconate from pectin: step 4/5.</text>
</comment>
<dbReference type="GO" id="GO:0042840">
    <property type="term" value="P:D-glucuronate catabolic process"/>
    <property type="evidence" value="ECO:0007669"/>
    <property type="project" value="TreeGrafter"/>
</dbReference>
<evidence type="ECO:0000256" key="4">
    <source>
        <dbReference type="ARBA" id="ARBA00022833"/>
    </source>
</evidence>
<dbReference type="NCBIfam" id="NF002091">
    <property type="entry name" value="PRK00924.1"/>
    <property type="match status" value="1"/>
</dbReference>
<dbReference type="Pfam" id="PF04962">
    <property type="entry name" value="KduI"/>
    <property type="match status" value="1"/>
</dbReference>
<keyword evidence="4 6" id="KW-0862">Zinc</keyword>
<dbReference type="GO" id="GO:0008697">
    <property type="term" value="F:4-deoxy-L-threo-5-hexosulose-uronate ketol-isomerase activity"/>
    <property type="evidence" value="ECO:0007669"/>
    <property type="project" value="UniProtKB-UniRule"/>
</dbReference>
<gene>
    <name evidence="6" type="primary">kduI</name>
    <name evidence="7" type="ORF">HMPREF0495_01019</name>
</gene>
<dbReference type="Gene3D" id="2.60.120.10">
    <property type="entry name" value="Jelly Rolls"/>
    <property type="match status" value="1"/>
</dbReference>
<dbReference type="Proteomes" id="UP000016644">
    <property type="component" value="Unassembled WGS sequence"/>
</dbReference>
<evidence type="ECO:0000256" key="1">
    <source>
        <dbReference type="ARBA" id="ARBA00000552"/>
    </source>
</evidence>
<evidence type="ECO:0000313" key="8">
    <source>
        <dbReference type="Proteomes" id="UP000016644"/>
    </source>
</evidence>
<reference evidence="7 8" key="1">
    <citation type="submission" date="2013-06" db="EMBL/GenBank/DDBJ databases">
        <authorList>
            <person name="Weinstock G."/>
            <person name="Sodergren E."/>
            <person name="Lobos E.A."/>
            <person name="Fulton L."/>
            <person name="Fulton R."/>
            <person name="Courtney L."/>
            <person name="Fronick C."/>
            <person name="O'Laughlin M."/>
            <person name="Godfrey J."/>
            <person name="Wilson R.M."/>
            <person name="Miner T."/>
            <person name="Farmer C."/>
            <person name="Delehaunty K."/>
            <person name="Cordes M."/>
            <person name="Minx P."/>
            <person name="Tomlinson C."/>
            <person name="Chen J."/>
            <person name="Wollam A."/>
            <person name="Pepin K.H."/>
            <person name="Bhonagiri V."/>
            <person name="Zhang X."/>
            <person name="Warren W."/>
            <person name="Mitreva M."/>
            <person name="Mardis E.R."/>
            <person name="Wilson R.K."/>
        </authorList>
    </citation>
    <scope>NUCLEOTIDE SEQUENCE [LARGE SCALE GENOMIC DNA]</scope>
    <source>
        <strain evidence="7 8">ATCC 14869</strain>
    </source>
</reference>